<dbReference type="InterPro" id="IPR027443">
    <property type="entry name" value="IPNS-like_sf"/>
</dbReference>
<reference evidence="5" key="1">
    <citation type="submission" date="2021-01" db="EMBL/GenBank/DDBJ databases">
        <authorList>
            <person name="Li R."/>
            <person name="Bekaert M."/>
        </authorList>
    </citation>
    <scope>NUCLEOTIDE SEQUENCE</scope>
    <source>
        <strain evidence="5">Farmed</strain>
    </source>
</reference>
<feature type="region of interest" description="Disordered" evidence="3">
    <location>
        <begin position="1"/>
        <end position="143"/>
    </location>
</feature>
<name>A0A812CJ58_ACAPH</name>
<keyword evidence="2" id="KW-0802">TPR repeat</keyword>
<feature type="compositionally biased region" description="Basic and acidic residues" evidence="3">
    <location>
        <begin position="32"/>
        <end position="46"/>
    </location>
</feature>
<feature type="compositionally biased region" description="Polar residues" evidence="3">
    <location>
        <begin position="128"/>
        <end position="138"/>
    </location>
</feature>
<proteinExistence type="inferred from homology"/>
<evidence type="ECO:0000256" key="3">
    <source>
        <dbReference type="SAM" id="MobiDB-lite"/>
    </source>
</evidence>
<dbReference type="Gene3D" id="2.60.120.330">
    <property type="entry name" value="B-lactam Antibiotic, Isopenicillin N Synthase, Chain"/>
    <property type="match status" value="1"/>
</dbReference>
<dbReference type="InterPro" id="IPR019734">
    <property type="entry name" value="TPR_rpt"/>
</dbReference>
<gene>
    <name evidence="5" type="ORF">SPHA_36329</name>
</gene>
<dbReference type="EC" id="1.14.11.16" evidence="5"/>
<accession>A0A812CJ58</accession>
<dbReference type="GO" id="GO:0062101">
    <property type="term" value="F:peptidyl-aspartic acid 3-dioxygenase activity"/>
    <property type="evidence" value="ECO:0007669"/>
    <property type="project" value="UniProtKB-EC"/>
</dbReference>
<evidence type="ECO:0000259" key="4">
    <source>
        <dbReference type="Pfam" id="PF05118"/>
    </source>
</evidence>
<evidence type="ECO:0000256" key="2">
    <source>
        <dbReference type="PROSITE-ProRule" id="PRU00339"/>
    </source>
</evidence>
<organism evidence="5 6">
    <name type="scientific">Acanthosepion pharaonis</name>
    <name type="common">Pharaoh cuttlefish</name>
    <name type="synonym">Sepia pharaonis</name>
    <dbReference type="NCBI Taxonomy" id="158019"/>
    <lineage>
        <taxon>Eukaryota</taxon>
        <taxon>Metazoa</taxon>
        <taxon>Spiralia</taxon>
        <taxon>Lophotrochozoa</taxon>
        <taxon>Mollusca</taxon>
        <taxon>Cephalopoda</taxon>
        <taxon>Coleoidea</taxon>
        <taxon>Decapodiformes</taxon>
        <taxon>Sepiida</taxon>
        <taxon>Sepiina</taxon>
        <taxon>Sepiidae</taxon>
        <taxon>Acanthosepion</taxon>
    </lineage>
</organism>
<dbReference type="InterPro" id="IPR011990">
    <property type="entry name" value="TPR-like_helical_dom_sf"/>
</dbReference>
<dbReference type="PANTHER" id="PTHR12366:SF29">
    <property type="entry name" value="ASPARTYL BETA-HYDROXYLASE, ISOFORM L"/>
    <property type="match status" value="1"/>
</dbReference>
<dbReference type="PANTHER" id="PTHR12366">
    <property type="entry name" value="ASPARTYL/ASPARAGINYL BETA-HYDROXYLASE"/>
    <property type="match status" value="1"/>
</dbReference>
<evidence type="ECO:0000256" key="1">
    <source>
        <dbReference type="ARBA" id="ARBA00007730"/>
    </source>
</evidence>
<keyword evidence="5" id="KW-0560">Oxidoreductase</keyword>
<dbReference type="GO" id="GO:0005783">
    <property type="term" value="C:endoplasmic reticulum"/>
    <property type="evidence" value="ECO:0007669"/>
    <property type="project" value="TreeGrafter"/>
</dbReference>
<feature type="compositionally biased region" description="Low complexity" evidence="3">
    <location>
        <begin position="49"/>
        <end position="58"/>
    </location>
</feature>
<dbReference type="Gene3D" id="1.25.40.10">
    <property type="entry name" value="Tetratricopeptide repeat domain"/>
    <property type="match status" value="1"/>
</dbReference>
<dbReference type="OrthoDB" id="438431at2759"/>
<comment type="similarity">
    <text evidence="1">Belongs to the aspartyl/asparaginyl beta-hydroxylase family.</text>
</comment>
<protein>
    <submittedName>
        <fullName evidence="5">ASPH</fullName>
        <ecNumber evidence="5">1.14.11.16</ecNumber>
    </submittedName>
</protein>
<feature type="compositionally biased region" description="Basic and acidic residues" evidence="3">
    <location>
        <begin position="92"/>
        <end position="124"/>
    </location>
</feature>
<dbReference type="Pfam" id="PF13174">
    <property type="entry name" value="TPR_6"/>
    <property type="match status" value="1"/>
</dbReference>
<comment type="caution">
    <text evidence="5">The sequence shown here is derived from an EMBL/GenBank/DDBJ whole genome shotgun (WGS) entry which is preliminary data.</text>
</comment>
<dbReference type="InterPro" id="IPR007803">
    <property type="entry name" value="Asp/Arg/Pro-Hydrxlase"/>
</dbReference>
<feature type="compositionally biased region" description="Basic and acidic residues" evidence="3">
    <location>
        <begin position="59"/>
        <end position="85"/>
    </location>
</feature>
<dbReference type="SUPFAM" id="SSF51197">
    <property type="entry name" value="Clavaminate synthase-like"/>
    <property type="match status" value="1"/>
</dbReference>
<sequence length="594" mass="67468">MAEEHDAPVADEPEAYVADEVKAQDPQAPDVDELRTHEPEAPKDDESSSQESKSPQSSEELKDNEFEDDVEKHEIPLTEEQHGEQPEDFVEESLHPTEPESHVPKEEKSKETKTHAPEIAKPDESESENQMPEKTATPTVPEPKETVHEAAYADSTSTNEDKIYEKMSITNSVDYLIRDELDAADELLKDSPREALETFNNLLSKNMKSPRATYGRAAALSDIAKLESSNQILEQSMHVLEVLLSNPDTPDALLLKGGLDLAKKQHFRGWTKRAVKTLTFLNLRFPHDTVVQNELGVTYLLLGRNEDAKTIFQDVLKNHPRNGFAMVHLGFIIKTHDNNPAKAIPYLRDGIATGEKGVLDARFYFHLGDAYQRVGQNKQAKRVYEDGAARKLFLSWDQRSLYNVDRLTAKPWWDPEELPYKKSLETLENNWETIRDEVLSLISSSNDAFVDEIEKLREKGVWKQLTLYQRGIKARNGCEYTPRTCAILQRLPDTINCKRGQVKFSLMQPGTHVWPHCGPTNCRIRAHLGLVVPSGARIKVGNHTREWKEGKFIIFDDSFEHEVWHQGNTSRVVLIVDLWHPELTAAEKATLPPI</sequence>
<evidence type="ECO:0000313" key="5">
    <source>
        <dbReference type="EMBL" id="CAE1268946.1"/>
    </source>
</evidence>
<feature type="repeat" description="TPR" evidence="2">
    <location>
        <begin position="289"/>
        <end position="322"/>
    </location>
</feature>
<dbReference type="Pfam" id="PF13181">
    <property type="entry name" value="TPR_8"/>
    <property type="match status" value="1"/>
</dbReference>
<dbReference type="InterPro" id="IPR039038">
    <property type="entry name" value="ASPH"/>
</dbReference>
<feature type="domain" description="Aspartyl/asparaginy/proline hydroxylase" evidence="4">
    <location>
        <begin position="428"/>
        <end position="581"/>
    </location>
</feature>
<dbReference type="EMBL" id="CAHIKZ030001589">
    <property type="protein sequence ID" value="CAE1268946.1"/>
    <property type="molecule type" value="Genomic_DNA"/>
</dbReference>
<keyword evidence="6" id="KW-1185">Reference proteome</keyword>
<evidence type="ECO:0000313" key="6">
    <source>
        <dbReference type="Proteomes" id="UP000597762"/>
    </source>
</evidence>
<dbReference type="Proteomes" id="UP000597762">
    <property type="component" value="Unassembled WGS sequence"/>
</dbReference>
<dbReference type="Pfam" id="PF05118">
    <property type="entry name" value="Asp_Arg_Hydrox"/>
    <property type="match status" value="1"/>
</dbReference>
<dbReference type="SUPFAM" id="SSF48452">
    <property type="entry name" value="TPR-like"/>
    <property type="match status" value="1"/>
</dbReference>
<dbReference type="PROSITE" id="PS50005">
    <property type="entry name" value="TPR"/>
    <property type="match status" value="1"/>
</dbReference>
<dbReference type="AlphaFoldDB" id="A0A812CJ58"/>